<evidence type="ECO:0000313" key="3">
    <source>
        <dbReference type="Proteomes" id="UP001457282"/>
    </source>
</evidence>
<proteinExistence type="predicted"/>
<comment type="caution">
    <text evidence="2">The sequence shown here is derived from an EMBL/GenBank/DDBJ whole genome shotgun (WGS) entry which is preliminary data.</text>
</comment>
<sequence length="85" mass="8897">MQRPTMSTVVGMLSGAIEVTTVTSKPGYLTDWDFDDESSVISNLALGISTEGTKGTNSSNYISSASPKRGGGCTCKCHSSHASQY</sequence>
<dbReference type="AlphaFoldDB" id="A0AAW1VQY7"/>
<organism evidence="2 3">
    <name type="scientific">Rubus argutus</name>
    <name type="common">Southern blackberry</name>
    <dbReference type="NCBI Taxonomy" id="59490"/>
    <lineage>
        <taxon>Eukaryota</taxon>
        <taxon>Viridiplantae</taxon>
        <taxon>Streptophyta</taxon>
        <taxon>Embryophyta</taxon>
        <taxon>Tracheophyta</taxon>
        <taxon>Spermatophyta</taxon>
        <taxon>Magnoliopsida</taxon>
        <taxon>eudicotyledons</taxon>
        <taxon>Gunneridae</taxon>
        <taxon>Pentapetalae</taxon>
        <taxon>rosids</taxon>
        <taxon>fabids</taxon>
        <taxon>Rosales</taxon>
        <taxon>Rosaceae</taxon>
        <taxon>Rosoideae</taxon>
        <taxon>Rosoideae incertae sedis</taxon>
        <taxon>Rubus</taxon>
    </lineage>
</organism>
<dbReference type="Proteomes" id="UP001457282">
    <property type="component" value="Unassembled WGS sequence"/>
</dbReference>
<feature type="compositionally biased region" description="Polar residues" evidence="1">
    <location>
        <begin position="54"/>
        <end position="66"/>
    </location>
</feature>
<evidence type="ECO:0000313" key="2">
    <source>
        <dbReference type="EMBL" id="KAK9907102.1"/>
    </source>
</evidence>
<keyword evidence="3" id="KW-1185">Reference proteome</keyword>
<feature type="region of interest" description="Disordered" evidence="1">
    <location>
        <begin position="54"/>
        <end position="73"/>
    </location>
</feature>
<protein>
    <submittedName>
        <fullName evidence="2">Uncharacterized protein</fullName>
    </submittedName>
</protein>
<dbReference type="EMBL" id="JBEDUW010000039">
    <property type="protein sequence ID" value="KAK9907102.1"/>
    <property type="molecule type" value="Genomic_DNA"/>
</dbReference>
<evidence type="ECO:0000256" key="1">
    <source>
        <dbReference type="SAM" id="MobiDB-lite"/>
    </source>
</evidence>
<reference evidence="2 3" key="1">
    <citation type="journal article" date="2023" name="G3 (Bethesda)">
        <title>A chromosome-length genome assembly and annotation of blackberry (Rubus argutus, cv. 'Hillquist').</title>
        <authorList>
            <person name="Bruna T."/>
            <person name="Aryal R."/>
            <person name="Dudchenko O."/>
            <person name="Sargent D.J."/>
            <person name="Mead D."/>
            <person name="Buti M."/>
            <person name="Cavallini A."/>
            <person name="Hytonen T."/>
            <person name="Andres J."/>
            <person name="Pham M."/>
            <person name="Weisz D."/>
            <person name="Mascagni F."/>
            <person name="Usai G."/>
            <person name="Natali L."/>
            <person name="Bassil N."/>
            <person name="Fernandez G.E."/>
            <person name="Lomsadze A."/>
            <person name="Armour M."/>
            <person name="Olukolu B."/>
            <person name="Poorten T."/>
            <person name="Britton C."/>
            <person name="Davik J."/>
            <person name="Ashrafi H."/>
            <person name="Aiden E.L."/>
            <person name="Borodovsky M."/>
            <person name="Worthington M."/>
        </authorList>
    </citation>
    <scope>NUCLEOTIDE SEQUENCE [LARGE SCALE GENOMIC DNA]</scope>
    <source>
        <strain evidence="2">PI 553951</strain>
    </source>
</reference>
<accession>A0AAW1VQY7</accession>
<name>A0AAW1VQY7_RUBAR</name>
<gene>
    <name evidence="2" type="ORF">M0R45_002414</name>
</gene>